<keyword evidence="3" id="KW-1185">Reference proteome</keyword>
<dbReference type="AlphaFoldDB" id="A0A448X7E5"/>
<name>A0A448X7E5_9PLAT</name>
<dbReference type="Proteomes" id="UP000784294">
    <property type="component" value="Unassembled WGS sequence"/>
</dbReference>
<reference evidence="2" key="1">
    <citation type="submission" date="2018-11" db="EMBL/GenBank/DDBJ databases">
        <authorList>
            <consortium name="Pathogen Informatics"/>
        </authorList>
    </citation>
    <scope>NUCLEOTIDE SEQUENCE</scope>
</reference>
<evidence type="ECO:0000313" key="3">
    <source>
        <dbReference type="Proteomes" id="UP000784294"/>
    </source>
</evidence>
<comment type="caution">
    <text evidence="2">The sequence shown here is derived from an EMBL/GenBank/DDBJ whole genome shotgun (WGS) entry which is preliminary data.</text>
</comment>
<proteinExistence type="predicted"/>
<protein>
    <submittedName>
        <fullName evidence="2">Uncharacterized protein</fullName>
    </submittedName>
</protein>
<dbReference type="EMBL" id="CAAALY010107814">
    <property type="protein sequence ID" value="VEL29934.1"/>
    <property type="molecule type" value="Genomic_DNA"/>
</dbReference>
<evidence type="ECO:0000256" key="1">
    <source>
        <dbReference type="SAM" id="Phobius"/>
    </source>
</evidence>
<keyword evidence="1" id="KW-0812">Transmembrane</keyword>
<gene>
    <name evidence="2" type="ORF">PXEA_LOCUS23374</name>
</gene>
<keyword evidence="1" id="KW-1133">Transmembrane helix</keyword>
<keyword evidence="1" id="KW-0472">Membrane</keyword>
<sequence length="98" mass="10931">MFEADEPAFDELLQERKGLADSGTFLLYLRLSDCFLDCLCVTISGLLGPRTSVRPVACRLAVGSSWCLLILTLLSVRMSVCLSVYLSICLYLFNRWSA</sequence>
<evidence type="ECO:0000313" key="2">
    <source>
        <dbReference type="EMBL" id="VEL29934.1"/>
    </source>
</evidence>
<feature type="transmembrane region" description="Helical" evidence="1">
    <location>
        <begin position="68"/>
        <end position="93"/>
    </location>
</feature>
<organism evidence="2 3">
    <name type="scientific">Protopolystoma xenopodis</name>
    <dbReference type="NCBI Taxonomy" id="117903"/>
    <lineage>
        <taxon>Eukaryota</taxon>
        <taxon>Metazoa</taxon>
        <taxon>Spiralia</taxon>
        <taxon>Lophotrochozoa</taxon>
        <taxon>Platyhelminthes</taxon>
        <taxon>Monogenea</taxon>
        <taxon>Polyopisthocotylea</taxon>
        <taxon>Polystomatidea</taxon>
        <taxon>Polystomatidae</taxon>
        <taxon>Protopolystoma</taxon>
    </lineage>
</organism>
<accession>A0A448X7E5</accession>